<gene>
    <name evidence="1" type="ORF">SO486_00930</name>
</gene>
<protein>
    <submittedName>
        <fullName evidence="1">Type III secretion protein</fullName>
    </submittedName>
</protein>
<name>A0ABU5F9N6_9PSED</name>
<evidence type="ECO:0000313" key="2">
    <source>
        <dbReference type="Proteomes" id="UP001277967"/>
    </source>
</evidence>
<sequence>MREQLAWAQWWAFPWKQAHEDWRGEEYRAIERLFYSGRSAPDNLTGFKACLPAAPHATVLRLALATTDQLNLVLALVNHMFNPQASSSSSSESHHQWCMRLSMALHPSMLPPNCDPLRLLHSWVEPATWQRLRLRFPRTRVSEAEIANAPLENASGRLNTLWQAVVWRVTTMTSGNMPPSRTSEENSDVMPTYY</sequence>
<organism evidence="1 2">
    <name type="scientific">Pseudomonas salmasensis</name>
    <dbReference type="NCBI Taxonomy" id="2745514"/>
    <lineage>
        <taxon>Bacteria</taxon>
        <taxon>Pseudomonadati</taxon>
        <taxon>Pseudomonadota</taxon>
        <taxon>Gammaproteobacteria</taxon>
        <taxon>Pseudomonadales</taxon>
        <taxon>Pseudomonadaceae</taxon>
        <taxon>Pseudomonas</taxon>
    </lineage>
</organism>
<keyword evidence="2" id="KW-1185">Reference proteome</keyword>
<dbReference type="RefSeq" id="WP_320745862.1">
    <property type="nucleotide sequence ID" value="NZ_JAXGGE010000001.1"/>
</dbReference>
<proteinExistence type="predicted"/>
<evidence type="ECO:0000313" key="1">
    <source>
        <dbReference type="EMBL" id="MDY4298559.1"/>
    </source>
</evidence>
<dbReference type="EMBL" id="JAXGGE010000001">
    <property type="protein sequence ID" value="MDY4298559.1"/>
    <property type="molecule type" value="Genomic_DNA"/>
</dbReference>
<dbReference type="Proteomes" id="UP001277967">
    <property type="component" value="Unassembled WGS sequence"/>
</dbReference>
<accession>A0ABU5F9N6</accession>
<reference evidence="1 2" key="1">
    <citation type="submission" date="2023-11" db="EMBL/GenBank/DDBJ databases">
        <title>Genome sequence of Pseudomonas salmasensis Strain SLU99.</title>
        <authorList>
            <person name="Ghadamgahi F."/>
            <person name="Kalyandurg P.B."/>
            <person name="Catara V."/>
            <person name="Vetukuri R."/>
            <person name="Ghosh S."/>
        </authorList>
    </citation>
    <scope>NUCLEOTIDE SEQUENCE [LARGE SCALE GENOMIC DNA]</scope>
    <source>
        <strain evidence="1 2">SLU99</strain>
    </source>
</reference>
<comment type="caution">
    <text evidence="1">The sequence shown here is derived from an EMBL/GenBank/DDBJ whole genome shotgun (WGS) entry which is preliminary data.</text>
</comment>